<evidence type="ECO:0000256" key="1">
    <source>
        <dbReference type="SAM" id="Phobius"/>
    </source>
</evidence>
<reference evidence="2 3" key="1">
    <citation type="journal article" date="2019" name="Commun. Biol.">
        <title>The bagworm genome reveals a unique fibroin gene that provides high tensile strength.</title>
        <authorList>
            <person name="Kono N."/>
            <person name="Nakamura H."/>
            <person name="Ohtoshi R."/>
            <person name="Tomita M."/>
            <person name="Numata K."/>
            <person name="Arakawa K."/>
        </authorList>
    </citation>
    <scope>NUCLEOTIDE SEQUENCE [LARGE SCALE GENOMIC DNA]</scope>
</reference>
<dbReference type="AlphaFoldDB" id="A0A4C1VQP7"/>
<gene>
    <name evidence="2" type="ORF">EVAR_20307_1</name>
</gene>
<keyword evidence="1" id="KW-1133">Transmembrane helix</keyword>
<dbReference type="OrthoDB" id="203097at2759"/>
<dbReference type="STRING" id="151549.A0A4C1VQP7"/>
<dbReference type="InterPro" id="IPR004710">
    <property type="entry name" value="Bilac:Na_transpt"/>
</dbReference>
<comment type="caution">
    <text evidence="2">The sequence shown here is derived from an EMBL/GenBank/DDBJ whole genome shotgun (WGS) entry which is preliminary data.</text>
</comment>
<dbReference type="Proteomes" id="UP000299102">
    <property type="component" value="Unassembled WGS sequence"/>
</dbReference>
<keyword evidence="1" id="KW-0472">Membrane</keyword>
<feature type="transmembrane region" description="Helical" evidence="1">
    <location>
        <begin position="111"/>
        <end position="131"/>
    </location>
</feature>
<evidence type="ECO:0000313" key="3">
    <source>
        <dbReference type="Proteomes" id="UP000299102"/>
    </source>
</evidence>
<dbReference type="PANTHER" id="PTHR10361">
    <property type="entry name" value="SODIUM-BILE ACID COTRANSPORTER"/>
    <property type="match status" value="1"/>
</dbReference>
<organism evidence="2 3">
    <name type="scientific">Eumeta variegata</name>
    <name type="common">Bagworm moth</name>
    <name type="synonym">Eumeta japonica</name>
    <dbReference type="NCBI Taxonomy" id="151549"/>
    <lineage>
        <taxon>Eukaryota</taxon>
        <taxon>Metazoa</taxon>
        <taxon>Ecdysozoa</taxon>
        <taxon>Arthropoda</taxon>
        <taxon>Hexapoda</taxon>
        <taxon>Insecta</taxon>
        <taxon>Pterygota</taxon>
        <taxon>Neoptera</taxon>
        <taxon>Endopterygota</taxon>
        <taxon>Lepidoptera</taxon>
        <taxon>Glossata</taxon>
        <taxon>Ditrysia</taxon>
        <taxon>Tineoidea</taxon>
        <taxon>Psychidae</taxon>
        <taxon>Oiketicinae</taxon>
        <taxon>Eumeta</taxon>
    </lineage>
</organism>
<proteinExistence type="predicted"/>
<accession>A0A4C1VQP7</accession>
<dbReference type="Gene3D" id="1.20.1530.20">
    <property type="match status" value="1"/>
</dbReference>
<dbReference type="InterPro" id="IPR038770">
    <property type="entry name" value="Na+/solute_symporter_sf"/>
</dbReference>
<protein>
    <submittedName>
        <fullName evidence="2">Uncharacterized protein</fullName>
    </submittedName>
</protein>
<feature type="transmembrane region" description="Helical" evidence="1">
    <location>
        <begin position="143"/>
        <end position="163"/>
    </location>
</feature>
<keyword evidence="1" id="KW-0812">Transmembrane</keyword>
<name>A0A4C1VQP7_EUMVA</name>
<dbReference type="PANTHER" id="PTHR10361:SF28">
    <property type="entry name" value="P3 PROTEIN-RELATED"/>
    <property type="match status" value="1"/>
</dbReference>
<evidence type="ECO:0000313" key="2">
    <source>
        <dbReference type="EMBL" id="GBP40164.1"/>
    </source>
</evidence>
<dbReference type="EMBL" id="BGZK01000377">
    <property type="protein sequence ID" value="GBP40164.1"/>
    <property type="molecule type" value="Genomic_DNA"/>
</dbReference>
<feature type="transmembrane region" description="Helical" evidence="1">
    <location>
        <begin position="175"/>
        <end position="194"/>
    </location>
</feature>
<sequence length="236" mass="26361">MVPTKLERIEIGKLQGQNVKDEYLEPLKDSLGKIKEYVRLELGKLRMVTKSVSIDEAKKFLWPSAWVCKGAPPRLAAFMVRILKGFSSLLLLFIVIFAIVANLYIFELFTWEIIVAGMGLPWLGYLFGYVFARALKQPHPDALAISIETGVQNTGIAIFLLRYALPQPDADLTTVVPVSVAIMIPIPMMTIFAYQKIKGCITARNKQKKIVEEDNTPIPDTPEPIGVSTIAVEKEN</sequence>
<keyword evidence="3" id="KW-1185">Reference proteome</keyword>
<feature type="transmembrane region" description="Helical" evidence="1">
    <location>
        <begin position="82"/>
        <end position="105"/>
    </location>
</feature>